<dbReference type="InterPro" id="IPR020846">
    <property type="entry name" value="MFS_dom"/>
</dbReference>
<evidence type="ECO:0000256" key="7">
    <source>
        <dbReference type="SAM" id="Phobius"/>
    </source>
</evidence>
<keyword evidence="2" id="KW-0813">Transport</keyword>
<feature type="transmembrane region" description="Helical" evidence="7">
    <location>
        <begin position="40"/>
        <end position="59"/>
    </location>
</feature>
<dbReference type="PROSITE" id="PS50850">
    <property type="entry name" value="MFS"/>
    <property type="match status" value="1"/>
</dbReference>
<evidence type="ECO:0000259" key="8">
    <source>
        <dbReference type="PROSITE" id="PS50850"/>
    </source>
</evidence>
<keyword evidence="3 7" id="KW-0812">Transmembrane</keyword>
<dbReference type="Proteomes" id="UP001374579">
    <property type="component" value="Unassembled WGS sequence"/>
</dbReference>
<evidence type="ECO:0000313" key="9">
    <source>
        <dbReference type="EMBL" id="KAK7091761.1"/>
    </source>
</evidence>
<proteinExistence type="predicted"/>
<gene>
    <name evidence="9" type="ORF">V1264_009403</name>
</gene>
<evidence type="ECO:0000256" key="2">
    <source>
        <dbReference type="ARBA" id="ARBA00022448"/>
    </source>
</evidence>
<dbReference type="InterPro" id="IPR011701">
    <property type="entry name" value="MFS"/>
</dbReference>
<dbReference type="SUPFAM" id="SSF103473">
    <property type="entry name" value="MFS general substrate transporter"/>
    <property type="match status" value="1"/>
</dbReference>
<keyword evidence="5 7" id="KW-0472">Membrane</keyword>
<organism evidence="9 10">
    <name type="scientific">Littorina saxatilis</name>
    <dbReference type="NCBI Taxonomy" id="31220"/>
    <lineage>
        <taxon>Eukaryota</taxon>
        <taxon>Metazoa</taxon>
        <taxon>Spiralia</taxon>
        <taxon>Lophotrochozoa</taxon>
        <taxon>Mollusca</taxon>
        <taxon>Gastropoda</taxon>
        <taxon>Caenogastropoda</taxon>
        <taxon>Littorinimorpha</taxon>
        <taxon>Littorinoidea</taxon>
        <taxon>Littorinidae</taxon>
        <taxon>Littorina</taxon>
    </lineage>
</organism>
<evidence type="ECO:0000313" key="10">
    <source>
        <dbReference type="Proteomes" id="UP001374579"/>
    </source>
</evidence>
<dbReference type="Pfam" id="PF07690">
    <property type="entry name" value="MFS_1"/>
    <property type="match status" value="1"/>
</dbReference>
<dbReference type="GO" id="GO:0016020">
    <property type="term" value="C:membrane"/>
    <property type="evidence" value="ECO:0007669"/>
    <property type="project" value="UniProtKB-SubCell"/>
</dbReference>
<evidence type="ECO:0000256" key="5">
    <source>
        <dbReference type="ARBA" id="ARBA00023136"/>
    </source>
</evidence>
<dbReference type="PANTHER" id="PTHR23506:SF26">
    <property type="entry name" value="MFS-TYPE TRANSPORTER SLC18B1"/>
    <property type="match status" value="1"/>
</dbReference>
<keyword evidence="10" id="KW-1185">Reference proteome</keyword>
<sequence length="239" mass="25802">MLRLLKSPLILVALFCVVMTCYTLGFLDASFAIYLDQFKLSAVVIGILFMILSALYAISSPLFGWLSDKGIVYPYMIIGCIVTSVALLLLGPSPLLPFLHAEIWLIVISLIMLGPAVGAALIPALKCLYTGARHMGFQDGLDLDGLVTGLLNSAIHFGFFLGPTIGSPVVQEYGFEWSATLNASFTLLAAILMIAYVIVEKTCLHYDDDKNPSDVKTDTTFLTDAPDGHTTDTSPLDGE</sequence>
<evidence type="ECO:0000256" key="1">
    <source>
        <dbReference type="ARBA" id="ARBA00004141"/>
    </source>
</evidence>
<comment type="caution">
    <text evidence="9">The sequence shown here is derived from an EMBL/GenBank/DDBJ whole genome shotgun (WGS) entry which is preliminary data.</text>
</comment>
<keyword evidence="4 7" id="KW-1133">Transmembrane helix</keyword>
<dbReference type="EMBL" id="JBAMIC010000022">
    <property type="protein sequence ID" value="KAK7091761.1"/>
    <property type="molecule type" value="Genomic_DNA"/>
</dbReference>
<dbReference type="PANTHER" id="PTHR23506">
    <property type="entry name" value="GH10249P"/>
    <property type="match status" value="1"/>
</dbReference>
<evidence type="ECO:0000256" key="3">
    <source>
        <dbReference type="ARBA" id="ARBA00022692"/>
    </source>
</evidence>
<name>A0AAN9ARN0_9CAEN</name>
<comment type="subcellular location">
    <subcellularLocation>
        <location evidence="1">Membrane</location>
        <topology evidence="1">Multi-pass membrane protein</topology>
    </subcellularLocation>
</comment>
<reference evidence="9 10" key="1">
    <citation type="submission" date="2024-02" db="EMBL/GenBank/DDBJ databases">
        <title>Chromosome-scale genome assembly of the rough periwinkle Littorina saxatilis.</title>
        <authorList>
            <person name="De Jode A."/>
            <person name="Faria R."/>
            <person name="Formenti G."/>
            <person name="Sims Y."/>
            <person name="Smith T.P."/>
            <person name="Tracey A."/>
            <person name="Wood J.M.D."/>
            <person name="Zagrodzka Z.B."/>
            <person name="Johannesson K."/>
            <person name="Butlin R.K."/>
            <person name="Leder E.H."/>
        </authorList>
    </citation>
    <scope>NUCLEOTIDE SEQUENCE [LARGE SCALE GENOMIC DNA]</scope>
    <source>
        <strain evidence="9">Snail1</strain>
        <tissue evidence="9">Muscle</tissue>
    </source>
</reference>
<evidence type="ECO:0000256" key="4">
    <source>
        <dbReference type="ARBA" id="ARBA00022989"/>
    </source>
</evidence>
<dbReference type="InterPro" id="IPR036259">
    <property type="entry name" value="MFS_trans_sf"/>
</dbReference>
<feature type="transmembrane region" description="Helical" evidence="7">
    <location>
        <begin position="146"/>
        <end position="165"/>
    </location>
</feature>
<feature type="domain" description="Major facilitator superfamily (MFS) profile" evidence="8">
    <location>
        <begin position="9"/>
        <end position="239"/>
    </location>
</feature>
<feature type="transmembrane region" description="Helical" evidence="7">
    <location>
        <begin position="177"/>
        <end position="199"/>
    </location>
</feature>
<feature type="transmembrane region" description="Helical" evidence="7">
    <location>
        <begin position="71"/>
        <end position="91"/>
    </location>
</feature>
<evidence type="ECO:0000256" key="6">
    <source>
        <dbReference type="SAM" id="MobiDB-lite"/>
    </source>
</evidence>
<accession>A0AAN9ARN0</accession>
<feature type="region of interest" description="Disordered" evidence="6">
    <location>
        <begin position="217"/>
        <end position="239"/>
    </location>
</feature>
<dbReference type="GO" id="GO:0022857">
    <property type="term" value="F:transmembrane transporter activity"/>
    <property type="evidence" value="ECO:0007669"/>
    <property type="project" value="InterPro"/>
</dbReference>
<protein>
    <recommendedName>
        <fullName evidence="8">Major facilitator superfamily (MFS) profile domain-containing protein</fullName>
    </recommendedName>
</protein>
<dbReference type="Gene3D" id="1.20.1250.20">
    <property type="entry name" value="MFS general substrate transporter like domains"/>
    <property type="match status" value="1"/>
</dbReference>
<feature type="transmembrane region" description="Helical" evidence="7">
    <location>
        <begin position="103"/>
        <end position="125"/>
    </location>
</feature>
<dbReference type="AlphaFoldDB" id="A0AAN9ARN0"/>
<dbReference type="InterPro" id="IPR050930">
    <property type="entry name" value="MFS_Vesicular_Transporter"/>
</dbReference>
<feature type="transmembrane region" description="Helical" evidence="7">
    <location>
        <begin position="9"/>
        <end position="34"/>
    </location>
</feature>